<feature type="domain" description="Sulfatase N-terminal" evidence="2">
    <location>
        <begin position="247"/>
        <end position="373"/>
    </location>
</feature>
<evidence type="ECO:0000313" key="3">
    <source>
        <dbReference type="EMBL" id="AWB19722.1"/>
    </source>
</evidence>
<keyword evidence="4" id="KW-1185">Reference proteome</keyword>
<dbReference type="InterPro" id="IPR017850">
    <property type="entry name" value="Alkaline_phosphatase_core_sf"/>
</dbReference>
<proteinExistence type="predicted"/>
<dbReference type="Gene3D" id="3.40.720.10">
    <property type="entry name" value="Alkaline Phosphatase, subunit A"/>
    <property type="match status" value="1"/>
</dbReference>
<sequence>MLLRHGAAVYAATLRFMRCVSALILSARPSLLLIVGGLVLPNVLALAACTVAGVPTRTGAIALYAAVALLGGRLPGWALVLLGLATVLFDLVFAVGRMFFLDPAMVLHLIDAELLASLLATPAYAAGTLAALCATLAYLAVLLRAGPTMRQGSRPALAAAAAGLLLGDGLVNGSSAYDFGPLASIGQPFEAASLSSGFAALPDQARPPRRALLVMVESLGLLRDAGRHAILTAAFDDPALRRLYTVTTGTSAFFGATASGEMRELCRTYRSHLQVFAAGHPTCLPARFAAHGYRTISVHGYHAGFYDRAQWYPLVGFQQSLFGEALAPRFARTCGGPFPGPCDTDVAEVVEAELAAPGPAFVYWLTLTSHVPVPRDGATGRQDCRHPGSPFADREVCAMVGIWQDVFAAVSRIALAHPGTEILLVGDHAPPLWRRAARDAFEPGRVPWIRLAPIPTATVALP</sequence>
<gene>
    <name evidence="3" type="ORF">DA075_01205</name>
</gene>
<dbReference type="KEGG" id="mee:DA075_01205"/>
<dbReference type="InterPro" id="IPR000917">
    <property type="entry name" value="Sulfatase_N"/>
</dbReference>
<accession>A0A2R4WDV4</accession>
<keyword evidence="1" id="KW-0812">Transmembrane</keyword>
<dbReference type="AlphaFoldDB" id="A0A2R4WDV4"/>
<keyword evidence="1" id="KW-1133">Transmembrane helix</keyword>
<dbReference type="SUPFAM" id="SSF53649">
    <property type="entry name" value="Alkaline phosphatase-like"/>
    <property type="match status" value="1"/>
</dbReference>
<dbReference type="Proteomes" id="UP000244755">
    <property type="component" value="Chromosome 1"/>
</dbReference>
<dbReference type="EMBL" id="CP028843">
    <property type="protein sequence ID" value="AWB19722.1"/>
    <property type="molecule type" value="Genomic_DNA"/>
</dbReference>
<feature type="transmembrane region" description="Helical" evidence="1">
    <location>
        <begin position="61"/>
        <end position="94"/>
    </location>
</feature>
<reference evidence="3 4" key="1">
    <citation type="submission" date="2018-04" db="EMBL/GenBank/DDBJ databases">
        <title>Methylobacterium sp. PR1016A genome.</title>
        <authorList>
            <person name="Park W."/>
        </authorList>
    </citation>
    <scope>NUCLEOTIDE SEQUENCE [LARGE SCALE GENOMIC DNA]</scope>
    <source>
        <strain evidence="3 4">PR1016A</strain>
    </source>
</reference>
<feature type="transmembrane region" description="Helical" evidence="1">
    <location>
        <begin position="114"/>
        <end position="141"/>
    </location>
</feature>
<keyword evidence="1" id="KW-0472">Membrane</keyword>
<dbReference type="Pfam" id="PF00884">
    <property type="entry name" value="Sulfatase"/>
    <property type="match status" value="1"/>
</dbReference>
<evidence type="ECO:0000259" key="2">
    <source>
        <dbReference type="Pfam" id="PF00884"/>
    </source>
</evidence>
<organism evidence="3 4">
    <name type="scientific">Methylobacterium currus</name>
    <dbReference type="NCBI Taxonomy" id="2051553"/>
    <lineage>
        <taxon>Bacteria</taxon>
        <taxon>Pseudomonadati</taxon>
        <taxon>Pseudomonadota</taxon>
        <taxon>Alphaproteobacteria</taxon>
        <taxon>Hyphomicrobiales</taxon>
        <taxon>Methylobacteriaceae</taxon>
        <taxon>Methylobacterium</taxon>
    </lineage>
</organism>
<name>A0A2R4WDV4_9HYPH</name>
<protein>
    <recommendedName>
        <fullName evidence="2">Sulfatase N-terminal domain-containing protein</fullName>
    </recommendedName>
</protein>
<evidence type="ECO:0000256" key="1">
    <source>
        <dbReference type="SAM" id="Phobius"/>
    </source>
</evidence>
<evidence type="ECO:0000313" key="4">
    <source>
        <dbReference type="Proteomes" id="UP000244755"/>
    </source>
</evidence>